<feature type="non-terminal residue" evidence="2">
    <location>
        <position position="1"/>
    </location>
</feature>
<feature type="region of interest" description="Disordered" evidence="1">
    <location>
        <begin position="1"/>
        <end position="48"/>
    </location>
</feature>
<keyword evidence="3" id="KW-1185">Reference proteome</keyword>
<evidence type="ECO:0000256" key="1">
    <source>
        <dbReference type="SAM" id="MobiDB-lite"/>
    </source>
</evidence>
<dbReference type="Proteomes" id="UP000265520">
    <property type="component" value="Unassembled WGS sequence"/>
</dbReference>
<evidence type="ECO:0000313" key="2">
    <source>
        <dbReference type="EMBL" id="MCI61533.1"/>
    </source>
</evidence>
<protein>
    <submittedName>
        <fullName evidence="2">Uncharacterized protein</fullName>
    </submittedName>
</protein>
<accession>A0A392TK58</accession>
<feature type="compositionally biased region" description="Basic and acidic residues" evidence="1">
    <location>
        <begin position="17"/>
        <end position="26"/>
    </location>
</feature>
<sequence>NQKREAGQVEPSAAKTADIKVGHDSHAPVNKQKTAAAAEAHGVSGKLA</sequence>
<organism evidence="2 3">
    <name type="scientific">Trifolium medium</name>
    <dbReference type="NCBI Taxonomy" id="97028"/>
    <lineage>
        <taxon>Eukaryota</taxon>
        <taxon>Viridiplantae</taxon>
        <taxon>Streptophyta</taxon>
        <taxon>Embryophyta</taxon>
        <taxon>Tracheophyta</taxon>
        <taxon>Spermatophyta</taxon>
        <taxon>Magnoliopsida</taxon>
        <taxon>eudicotyledons</taxon>
        <taxon>Gunneridae</taxon>
        <taxon>Pentapetalae</taxon>
        <taxon>rosids</taxon>
        <taxon>fabids</taxon>
        <taxon>Fabales</taxon>
        <taxon>Fabaceae</taxon>
        <taxon>Papilionoideae</taxon>
        <taxon>50 kb inversion clade</taxon>
        <taxon>NPAAA clade</taxon>
        <taxon>Hologalegina</taxon>
        <taxon>IRL clade</taxon>
        <taxon>Trifolieae</taxon>
        <taxon>Trifolium</taxon>
    </lineage>
</organism>
<comment type="caution">
    <text evidence="2">The sequence shown here is derived from an EMBL/GenBank/DDBJ whole genome shotgun (WGS) entry which is preliminary data.</text>
</comment>
<reference evidence="2 3" key="1">
    <citation type="journal article" date="2018" name="Front. Plant Sci.">
        <title>Red Clover (Trifolium pratense) and Zigzag Clover (T. medium) - A Picture of Genomic Similarities and Differences.</title>
        <authorList>
            <person name="Dluhosova J."/>
            <person name="Istvanek J."/>
            <person name="Nedelnik J."/>
            <person name="Repkova J."/>
        </authorList>
    </citation>
    <scope>NUCLEOTIDE SEQUENCE [LARGE SCALE GENOMIC DNA]</scope>
    <source>
        <strain evidence="3">cv. 10/8</strain>
        <tissue evidence="2">Leaf</tissue>
    </source>
</reference>
<proteinExistence type="predicted"/>
<evidence type="ECO:0000313" key="3">
    <source>
        <dbReference type="Proteomes" id="UP000265520"/>
    </source>
</evidence>
<name>A0A392TK58_9FABA</name>
<dbReference type="EMBL" id="LXQA010601470">
    <property type="protein sequence ID" value="MCI61533.1"/>
    <property type="molecule type" value="Genomic_DNA"/>
</dbReference>
<dbReference type="AlphaFoldDB" id="A0A392TK58"/>